<reference evidence="1" key="2">
    <citation type="journal article" date="2015" name="Data Brief">
        <title>Shoot transcriptome of the giant reed, Arundo donax.</title>
        <authorList>
            <person name="Barrero R.A."/>
            <person name="Guerrero F.D."/>
            <person name="Moolhuijzen P."/>
            <person name="Goolsby J.A."/>
            <person name="Tidwell J."/>
            <person name="Bellgard S.E."/>
            <person name="Bellgard M.I."/>
        </authorList>
    </citation>
    <scope>NUCLEOTIDE SEQUENCE</scope>
    <source>
        <tissue evidence="1">Shoot tissue taken approximately 20 cm above the soil surface</tissue>
    </source>
</reference>
<dbReference type="EMBL" id="GBRH01249439">
    <property type="protein sequence ID" value="JAD48456.1"/>
    <property type="molecule type" value="Transcribed_RNA"/>
</dbReference>
<dbReference type="AlphaFoldDB" id="A0A0A9ABJ9"/>
<reference evidence="1" key="1">
    <citation type="submission" date="2014-09" db="EMBL/GenBank/DDBJ databases">
        <authorList>
            <person name="Magalhaes I.L.F."/>
            <person name="Oliveira U."/>
            <person name="Santos F.R."/>
            <person name="Vidigal T.H.D.A."/>
            <person name="Brescovit A.D."/>
            <person name="Santos A.J."/>
        </authorList>
    </citation>
    <scope>NUCLEOTIDE SEQUENCE</scope>
    <source>
        <tissue evidence="1">Shoot tissue taken approximately 20 cm above the soil surface</tissue>
    </source>
</reference>
<proteinExistence type="predicted"/>
<protein>
    <submittedName>
        <fullName evidence="1">Uncharacterized protein</fullName>
    </submittedName>
</protein>
<accession>A0A0A9ABJ9</accession>
<sequence length="33" mass="3901">MLLLWRQYLHKYICPLLSLGYHRIGTPGRESQG</sequence>
<name>A0A0A9ABJ9_ARUDO</name>
<evidence type="ECO:0000313" key="1">
    <source>
        <dbReference type="EMBL" id="JAD48456.1"/>
    </source>
</evidence>
<organism evidence="1">
    <name type="scientific">Arundo donax</name>
    <name type="common">Giant reed</name>
    <name type="synonym">Donax arundinaceus</name>
    <dbReference type="NCBI Taxonomy" id="35708"/>
    <lineage>
        <taxon>Eukaryota</taxon>
        <taxon>Viridiplantae</taxon>
        <taxon>Streptophyta</taxon>
        <taxon>Embryophyta</taxon>
        <taxon>Tracheophyta</taxon>
        <taxon>Spermatophyta</taxon>
        <taxon>Magnoliopsida</taxon>
        <taxon>Liliopsida</taxon>
        <taxon>Poales</taxon>
        <taxon>Poaceae</taxon>
        <taxon>PACMAD clade</taxon>
        <taxon>Arundinoideae</taxon>
        <taxon>Arundineae</taxon>
        <taxon>Arundo</taxon>
    </lineage>
</organism>